<dbReference type="RefSeq" id="WP_393172462.1">
    <property type="nucleotide sequence ID" value="NZ_JBICRM010000026.1"/>
</dbReference>
<evidence type="ECO:0000259" key="3">
    <source>
        <dbReference type="Pfam" id="PF07731"/>
    </source>
</evidence>
<dbReference type="InterPro" id="IPR008972">
    <property type="entry name" value="Cupredoxin"/>
</dbReference>
<protein>
    <submittedName>
        <fullName evidence="4">Multicopper oxidase domain-containing protein</fullName>
    </submittedName>
</protein>
<proteinExistence type="predicted"/>
<evidence type="ECO:0000313" key="5">
    <source>
        <dbReference type="Proteomes" id="UP001603978"/>
    </source>
</evidence>
<evidence type="ECO:0000313" key="4">
    <source>
        <dbReference type="EMBL" id="MFG1708225.1"/>
    </source>
</evidence>
<dbReference type="InterPro" id="IPR011706">
    <property type="entry name" value="Cu-oxidase_C"/>
</dbReference>
<keyword evidence="5" id="KW-1185">Reference proteome</keyword>
<dbReference type="Gene3D" id="2.60.40.420">
    <property type="entry name" value="Cupredoxins - blue copper proteins"/>
    <property type="match status" value="1"/>
</dbReference>
<dbReference type="Pfam" id="PF07731">
    <property type="entry name" value="Cu-oxidase_2"/>
    <property type="match status" value="1"/>
</dbReference>
<dbReference type="EMBL" id="JBICRM010000026">
    <property type="protein sequence ID" value="MFG1708225.1"/>
    <property type="molecule type" value="Genomic_DNA"/>
</dbReference>
<dbReference type="Proteomes" id="UP001603978">
    <property type="component" value="Unassembled WGS sequence"/>
</dbReference>
<dbReference type="PROSITE" id="PS00080">
    <property type="entry name" value="MULTICOPPER_OXIDASE2"/>
    <property type="match status" value="1"/>
</dbReference>
<comment type="caution">
    <text evidence="4">The sequence shown here is derived from an EMBL/GenBank/DDBJ whole genome shotgun (WGS) entry which is preliminary data.</text>
</comment>
<dbReference type="SUPFAM" id="SSF49503">
    <property type="entry name" value="Cupredoxins"/>
    <property type="match status" value="1"/>
</dbReference>
<evidence type="ECO:0000256" key="1">
    <source>
        <dbReference type="ARBA" id="ARBA00022723"/>
    </source>
</evidence>
<keyword evidence="1" id="KW-0479">Metal-binding</keyword>
<reference evidence="4 5" key="1">
    <citation type="submission" date="2024-10" db="EMBL/GenBank/DDBJ databases">
        <authorList>
            <person name="Topkara A.R."/>
            <person name="Saygin H."/>
        </authorList>
    </citation>
    <scope>NUCLEOTIDE SEQUENCE [LARGE SCALE GENOMIC DNA]</scope>
    <source>
        <strain evidence="4 5">M3C6</strain>
    </source>
</reference>
<organism evidence="4 5">
    <name type="scientific">Nonomuraea marmarensis</name>
    <dbReference type="NCBI Taxonomy" id="3351344"/>
    <lineage>
        <taxon>Bacteria</taxon>
        <taxon>Bacillati</taxon>
        <taxon>Actinomycetota</taxon>
        <taxon>Actinomycetes</taxon>
        <taxon>Streptosporangiales</taxon>
        <taxon>Streptosporangiaceae</taxon>
        <taxon>Nonomuraea</taxon>
    </lineage>
</organism>
<sequence length="82" mass="9064">MAADQRRRPPGAPAPGPLPGAVGQRRAPGRAGPPEWKDTVELRDAQTVEIVTRFTGYRGRYVLHCHNLEHEDMAMMAAFEVV</sequence>
<accession>A0ABW7APN4</accession>
<dbReference type="InterPro" id="IPR002355">
    <property type="entry name" value="Cu_oxidase_Cu_BS"/>
</dbReference>
<evidence type="ECO:0000256" key="2">
    <source>
        <dbReference type="SAM" id="MobiDB-lite"/>
    </source>
</evidence>
<feature type="region of interest" description="Disordered" evidence="2">
    <location>
        <begin position="1"/>
        <end position="37"/>
    </location>
</feature>
<feature type="domain" description="Plastocyanin-like" evidence="3">
    <location>
        <begin position="33"/>
        <end position="81"/>
    </location>
</feature>
<gene>
    <name evidence="4" type="ORF">ACFLIM_33960</name>
</gene>
<name>A0ABW7APN4_9ACTN</name>